<keyword evidence="4" id="KW-1185">Reference proteome</keyword>
<dbReference type="Pfam" id="PF16244">
    <property type="entry name" value="DUF4901"/>
    <property type="match status" value="1"/>
</dbReference>
<evidence type="ECO:0000256" key="1">
    <source>
        <dbReference type="SAM" id="SignalP"/>
    </source>
</evidence>
<organism evidence="3 4">
    <name type="scientific">Brevibacillus porteri</name>
    <dbReference type="NCBI Taxonomy" id="2126350"/>
    <lineage>
        <taxon>Bacteria</taxon>
        <taxon>Bacillati</taxon>
        <taxon>Bacillota</taxon>
        <taxon>Bacilli</taxon>
        <taxon>Bacillales</taxon>
        <taxon>Paenibacillaceae</taxon>
        <taxon>Brevibacillus</taxon>
    </lineage>
</organism>
<dbReference type="Proteomes" id="UP000241645">
    <property type="component" value="Unassembled WGS sequence"/>
</dbReference>
<evidence type="ECO:0000259" key="2">
    <source>
        <dbReference type="Pfam" id="PF16244"/>
    </source>
</evidence>
<dbReference type="EMBL" id="PXZO01000056">
    <property type="protein sequence ID" value="PSK05271.1"/>
    <property type="molecule type" value="Genomic_DNA"/>
</dbReference>
<feature type="domain" description="YcdB/YcdC repeated" evidence="2">
    <location>
        <begin position="49"/>
        <end position="199"/>
    </location>
</feature>
<proteinExistence type="predicted"/>
<comment type="caution">
    <text evidence="3">The sequence shown here is derived from an EMBL/GenBank/DDBJ whole genome shotgun (WGS) entry which is preliminary data.</text>
</comment>
<keyword evidence="1" id="KW-0732">Signal</keyword>
<evidence type="ECO:0000313" key="4">
    <source>
        <dbReference type="Proteomes" id="UP000241645"/>
    </source>
</evidence>
<accession>A0ABX5FL28</accession>
<gene>
    <name evidence="3" type="ORF">C7R92_26105</name>
</gene>
<sequence length="461" mass="52483">MKQRSTKGFWKRLSILLLSSLLVLGNIADESTLVQAAAEQKSEKILSEQEAIEYAKKWVTIPEGYEYGYGEYIEPHDDFTPYAGWGLGWHHSDKSSIGYKIHPVSGNLLKYLYHDNHSEAPGPATMNRKQIALEGVMQFLTKVIPPEERAKLTEPDEVDYKSDGTYYFKFQRVENGIPFMDNWIAVTARGDGKVLRFNRLWYEGELPDASQIISEKEARELLEQKTEPTMYYKSFYGEDHKQKYMLVYDYLPTDPQMVDAISGVMIDGKGAVAKPKQPIKILKEMPSASAPKAGSQKDGGFTREQAEASAIHLLQTTLRDQLADIYMLEPQPYDGGLRGKETNWRDYKVHFGWLKNGLLIKDARFEVAVNPYSGNSIIGDDELPSPVILDNNMQRVDLAFAKKTEQAAKKSLELYYLLPDIDFNEVEQPKPRLVYRLSGDKGVVDAHTGKWISFLKREESK</sequence>
<reference evidence="3 4" key="1">
    <citation type="submission" date="2018-03" db="EMBL/GenBank/DDBJ databases">
        <title>Brevisbacillus phylogenomics.</title>
        <authorList>
            <person name="Dunlap C."/>
        </authorList>
    </citation>
    <scope>NUCLEOTIDE SEQUENCE [LARGE SCALE GENOMIC DNA]</scope>
    <source>
        <strain evidence="3 4">NRRL B-41110</strain>
    </source>
</reference>
<dbReference type="RefSeq" id="WP_106836160.1">
    <property type="nucleotide sequence ID" value="NZ_JARMEW010000013.1"/>
</dbReference>
<dbReference type="GeneID" id="95753565"/>
<feature type="signal peptide" evidence="1">
    <location>
        <begin position="1"/>
        <end position="28"/>
    </location>
</feature>
<protein>
    <recommendedName>
        <fullName evidence="2">YcdB/YcdC repeated domain-containing protein</fullName>
    </recommendedName>
</protein>
<evidence type="ECO:0000313" key="3">
    <source>
        <dbReference type="EMBL" id="PSK05271.1"/>
    </source>
</evidence>
<feature type="chain" id="PRO_5046208151" description="YcdB/YcdC repeated domain-containing protein" evidence="1">
    <location>
        <begin position="29"/>
        <end position="461"/>
    </location>
</feature>
<dbReference type="InterPro" id="IPR032599">
    <property type="entry name" value="YcdB/YcdC_rep_domain"/>
</dbReference>
<name>A0ABX5FL28_9BACL</name>